<dbReference type="InterPro" id="IPR051829">
    <property type="entry name" value="Multiheme_Cytochr_ET"/>
</dbReference>
<feature type="signal peptide" evidence="3">
    <location>
        <begin position="1"/>
        <end position="28"/>
    </location>
</feature>
<feature type="chain" id="PRO_5013066343" evidence="3">
    <location>
        <begin position="29"/>
        <end position="605"/>
    </location>
</feature>
<accession>A0A1Q2MCK7</accession>
<dbReference type="PANTHER" id="PTHR35038:SF8">
    <property type="entry name" value="C-TYPE POLYHEME CYTOCHROME OMCC"/>
    <property type="match status" value="1"/>
</dbReference>
<evidence type="ECO:0000313" key="6">
    <source>
        <dbReference type="Proteomes" id="UP000188181"/>
    </source>
</evidence>
<name>A0A1Q2MCK7_9BACT</name>
<dbReference type="Proteomes" id="UP000188181">
    <property type="component" value="Chromosome"/>
</dbReference>
<evidence type="ECO:0000259" key="4">
    <source>
        <dbReference type="Pfam" id="PF13435"/>
    </source>
</evidence>
<dbReference type="RefSeq" id="WP_146682694.1">
    <property type="nucleotide sequence ID" value="NZ_CP019646.1"/>
</dbReference>
<dbReference type="Pfam" id="PF13435">
    <property type="entry name" value="Cytochrome_C554"/>
    <property type="match status" value="1"/>
</dbReference>
<keyword evidence="6" id="KW-1185">Reference proteome</keyword>
<dbReference type="AlphaFoldDB" id="A0A1Q2MCK7"/>
<dbReference type="OrthoDB" id="9783375at2"/>
<proteinExistence type="predicted"/>
<gene>
    <name evidence="5" type="ORF">SMSP2_00779</name>
</gene>
<feature type="transmembrane region" description="Helical" evidence="2">
    <location>
        <begin position="570"/>
        <end position="591"/>
    </location>
</feature>
<protein>
    <submittedName>
        <fullName evidence="5">Cytochrome c nitrite reductase, pentaheme subunit</fullName>
    </submittedName>
</protein>
<feature type="domain" description="Cytochrome c-552/4" evidence="4">
    <location>
        <begin position="261"/>
        <end position="299"/>
    </location>
</feature>
<dbReference type="STRING" id="1851148.SMSP2_00779"/>
<evidence type="ECO:0000313" key="5">
    <source>
        <dbReference type="EMBL" id="AQQ70431.1"/>
    </source>
</evidence>
<reference evidence="6" key="1">
    <citation type="submission" date="2017-02" db="EMBL/GenBank/DDBJ databases">
        <title>Comparative genomics and description of representatives of a novel lineage of planctomycetes thriving in anoxic sediments.</title>
        <authorList>
            <person name="Spring S."/>
            <person name="Bunk B."/>
            <person name="Sproer C."/>
        </authorList>
    </citation>
    <scope>NUCLEOTIDE SEQUENCE [LARGE SCALE GENOMIC DNA]</scope>
    <source>
        <strain evidence="6">SM-Chi-D1</strain>
    </source>
</reference>
<dbReference type="SUPFAM" id="SSF48695">
    <property type="entry name" value="Multiheme cytochromes"/>
    <property type="match status" value="1"/>
</dbReference>
<keyword evidence="2" id="KW-1133">Transmembrane helix</keyword>
<dbReference type="EMBL" id="CP019646">
    <property type="protein sequence ID" value="AQQ70431.1"/>
    <property type="molecule type" value="Genomic_DNA"/>
</dbReference>
<dbReference type="KEGG" id="pbas:SMSP2_00779"/>
<dbReference type="InterPro" id="IPR023155">
    <property type="entry name" value="Cyt_c-552/4"/>
</dbReference>
<dbReference type="PANTHER" id="PTHR35038">
    <property type="entry name" value="DISSIMILATORY SULFITE REDUCTASE SIRA"/>
    <property type="match status" value="1"/>
</dbReference>
<keyword evidence="2" id="KW-0472">Membrane</keyword>
<dbReference type="Gene3D" id="1.10.1130.10">
    <property type="entry name" value="Flavocytochrome C3, Chain A"/>
    <property type="match status" value="1"/>
</dbReference>
<keyword evidence="1 3" id="KW-0732">Signal</keyword>
<evidence type="ECO:0000256" key="3">
    <source>
        <dbReference type="SAM" id="SignalP"/>
    </source>
</evidence>
<organism evidence="5 6">
    <name type="scientific">Limihaloglobus sulfuriphilus</name>
    <dbReference type="NCBI Taxonomy" id="1851148"/>
    <lineage>
        <taxon>Bacteria</taxon>
        <taxon>Pseudomonadati</taxon>
        <taxon>Planctomycetota</taxon>
        <taxon>Phycisphaerae</taxon>
        <taxon>Sedimentisphaerales</taxon>
        <taxon>Sedimentisphaeraceae</taxon>
        <taxon>Limihaloglobus</taxon>
    </lineage>
</organism>
<evidence type="ECO:0000256" key="2">
    <source>
        <dbReference type="SAM" id="Phobius"/>
    </source>
</evidence>
<evidence type="ECO:0000256" key="1">
    <source>
        <dbReference type="ARBA" id="ARBA00022729"/>
    </source>
</evidence>
<dbReference type="InterPro" id="IPR036280">
    <property type="entry name" value="Multihaem_cyt_sf"/>
</dbReference>
<keyword evidence="2" id="KW-0812">Transmembrane</keyword>
<sequence length="605" mass="66710" precursor="true">MAKNKKKITLIVISAIILLAFAPAVLSAADELIIDKSDGSRGEIVHLLEPFDEEGTKISPDDEFLMPFSTKQTCGQCHEYARVASGWHFNAINPEVTPGRAGEPWIYFDKTIHTQIPLSYRDWDGAWDPADIGMSPMEFTKRFGIQSPGGGAGEMESEIPEEIMRQYVSGKQEINCLACHNGHWGQDQKEYALQIARENFRWAPAGAGEKSTVSGIASTMPDTWDPFFPDSGTGSPPEIEYHDDAFTPDGKMLFDIKADAGAQRCYFCHSTALMNEDTEKWMTESDVHMASGLSCVDCHRNGVDHNIIRGNEDGHPENPVSSQYTCVSCHEDGRLGAPIAEHKGLPAVHFDRLSCTACHSGLKPEKTTQRVKTSRIHQLGLLHNDNREGAAVISPVFAENKDGKIEPCNMVWPSFWAAQTGENVTPIDIELVKTIVRPITEDTDELTEDMAAEILSLFAGSDKVKGTPVFVTGGKLYKKEGEKLISSENQFAKPYLWAIGHDVRGEGDALGASANCQECHSTDSAFFFGDVEVTNAFSAAMPEFKKMFEFENVDPAYTKIFAGSFIFRPWLKAVMIAAATLALMIILLFGFKALNRTVEFLGNEE</sequence>